<dbReference type="InterPro" id="IPR003694">
    <property type="entry name" value="NAD_synthase"/>
</dbReference>
<feature type="binding site" evidence="7">
    <location>
        <position position="123"/>
    </location>
    <ligand>
        <name>L-glutamine</name>
        <dbReference type="ChEBI" id="CHEBI:58359"/>
    </ligand>
</feature>
<feature type="binding site" evidence="7">
    <location>
        <position position="461"/>
    </location>
    <ligand>
        <name>ATP</name>
        <dbReference type="ChEBI" id="CHEBI:30616"/>
    </ligand>
</feature>
<dbReference type="GO" id="GO:0009435">
    <property type="term" value="P:NAD+ biosynthetic process"/>
    <property type="evidence" value="ECO:0007669"/>
    <property type="project" value="UniProtKB-UniRule"/>
</dbReference>
<dbReference type="InterPro" id="IPR041856">
    <property type="entry name" value="NAD+_synth_C"/>
</dbReference>
<comment type="function">
    <text evidence="7">Catalyzes the ATP-dependent amidation of deamido-NAD to form NAD. Uses L-glutamine as a nitrogen source.</text>
</comment>
<dbReference type="Gene3D" id="3.40.50.620">
    <property type="entry name" value="HUPs"/>
    <property type="match status" value="1"/>
</dbReference>
<comment type="caution">
    <text evidence="11">The sequence shown here is derived from an EMBL/GenBank/DDBJ whole genome shotgun (WGS) entry which is preliminary data.</text>
</comment>
<evidence type="ECO:0000256" key="6">
    <source>
        <dbReference type="ARBA" id="ARBA00023027"/>
    </source>
</evidence>
<dbReference type="AlphaFoldDB" id="A0A397QVH9"/>
<keyword evidence="5 7" id="KW-0067">ATP-binding</keyword>
<dbReference type="GO" id="GO:0005737">
    <property type="term" value="C:cytoplasm"/>
    <property type="evidence" value="ECO:0007669"/>
    <property type="project" value="InterPro"/>
</dbReference>
<organism evidence="11 12">
    <name type="scientific">Anaeroplasma bactoclasticum</name>
    <dbReference type="NCBI Taxonomy" id="2088"/>
    <lineage>
        <taxon>Bacteria</taxon>
        <taxon>Bacillati</taxon>
        <taxon>Mycoplasmatota</taxon>
        <taxon>Mollicutes</taxon>
        <taxon>Anaeroplasmatales</taxon>
        <taxon>Anaeroplasmataceae</taxon>
        <taxon>Anaeroplasma</taxon>
    </lineage>
</organism>
<reference evidence="11 12" key="1">
    <citation type="submission" date="2018-08" db="EMBL/GenBank/DDBJ databases">
        <title>Genomic Encyclopedia of Archaeal and Bacterial Type Strains, Phase II (KMG-II): from individual species to whole genera.</title>
        <authorList>
            <person name="Goeker M."/>
        </authorList>
    </citation>
    <scope>NUCLEOTIDE SEQUENCE [LARGE SCALE GENOMIC DNA]</scope>
    <source>
        <strain evidence="11 12">ATCC 27112</strain>
    </source>
</reference>
<dbReference type="NCBIfam" id="NF002730">
    <property type="entry name" value="PRK02628.1"/>
    <property type="match status" value="1"/>
</dbReference>
<feature type="binding site" evidence="7">
    <location>
        <position position="205"/>
    </location>
    <ligand>
        <name>L-glutamine</name>
        <dbReference type="ChEBI" id="CHEBI:58359"/>
    </ligand>
</feature>
<dbReference type="Gene3D" id="3.60.110.10">
    <property type="entry name" value="Carbon-nitrogen hydrolase"/>
    <property type="match status" value="1"/>
</dbReference>
<dbReference type="InterPro" id="IPR022310">
    <property type="entry name" value="NAD/GMP_synthase"/>
</dbReference>
<evidence type="ECO:0000256" key="5">
    <source>
        <dbReference type="ARBA" id="ARBA00022840"/>
    </source>
</evidence>
<evidence type="ECO:0000256" key="3">
    <source>
        <dbReference type="ARBA" id="ARBA00022598"/>
    </source>
</evidence>
<dbReference type="Pfam" id="PF02540">
    <property type="entry name" value="NAD_synthase"/>
    <property type="match status" value="1"/>
</dbReference>
<dbReference type="SUPFAM" id="SSF52402">
    <property type="entry name" value="Adenine nucleotide alpha hydrolases-like"/>
    <property type="match status" value="1"/>
</dbReference>
<dbReference type="PANTHER" id="PTHR23090:SF9">
    <property type="entry name" value="GLUTAMINE-DEPENDENT NAD(+) SYNTHETASE"/>
    <property type="match status" value="1"/>
</dbReference>
<dbReference type="HAMAP" id="MF_02090">
    <property type="entry name" value="NadE_glutamine_dep"/>
    <property type="match status" value="1"/>
</dbReference>
<feature type="domain" description="CN hydrolase" evidence="10">
    <location>
        <begin position="8"/>
        <end position="272"/>
    </location>
</feature>
<dbReference type="GO" id="GO:0005524">
    <property type="term" value="F:ATP binding"/>
    <property type="evidence" value="ECO:0007669"/>
    <property type="project" value="UniProtKB-UniRule"/>
</dbReference>
<dbReference type="Proteomes" id="UP000266506">
    <property type="component" value="Unassembled WGS sequence"/>
</dbReference>
<dbReference type="Gene3D" id="1.10.10.1140">
    <property type="entry name" value="Glutamine-dependent NAD+ synthetase, C-terminal domain"/>
    <property type="match status" value="1"/>
</dbReference>
<dbReference type="NCBIfam" id="TIGR00552">
    <property type="entry name" value="nadE"/>
    <property type="match status" value="1"/>
</dbReference>
<dbReference type="GO" id="GO:0008795">
    <property type="term" value="F:NAD+ synthase activity"/>
    <property type="evidence" value="ECO:0007669"/>
    <property type="project" value="UniProtKB-UniRule"/>
</dbReference>
<feature type="binding site" evidence="7">
    <location>
        <begin position="471"/>
        <end position="474"/>
    </location>
    <ligand>
        <name>deamido-NAD(+)</name>
        <dbReference type="ChEBI" id="CHEBI:58437"/>
        <note>ligand shared between two neighboring subunits</note>
    </ligand>
</feature>
<dbReference type="InterPro" id="IPR014729">
    <property type="entry name" value="Rossmann-like_a/b/a_fold"/>
</dbReference>
<comment type="similarity">
    <text evidence="2 7 8">In the C-terminal section; belongs to the NAD synthetase family.</text>
</comment>
<accession>A0A397QVH9</accession>
<evidence type="ECO:0000313" key="12">
    <source>
        <dbReference type="Proteomes" id="UP000266506"/>
    </source>
</evidence>
<sequence length="637" mass="71724">MLKEYGYIRVAALVNEIHLCDPAWNVKEIIKNLDLAEKKGVDIITTPELSLTGYTAQDMFLNDDLYTGVLNALKELKEYSKTTPLVFIVGAPIRIKNSLYNCALSFYNGSIIGITPKTFIPNYNEFYEARWFKSGSNLTVNSIELLGENVLISNKLCYKCKNYDLTYAIDICEDLWVSNTPSNFTTLNGATIIFNLSSSNETIGKVSYRRNLVRMQASKTLAAYVYASSGISESTSDILFSGHAMIAEPDGTFIENERFKFESNLLIQDVDIQRIKNDRNKTNSYAGVSFDYTYPEAYFELSIHNNTLLRKYNKKPFLAHTKEGLEEILNIQSYALAKRVKYLGNSKMIIGISGGADSTLAFLITMRVCNILNLPKSNVIAITMPGFGTSGRTYNNSKTLITSYGADFREISIKDACIQHFKDINHKDGVYDITYENTQARERTQILFDVANQEGGIVVGTGDLSELALGWATYNGDHMSNYGVNCSIPKTLVTTLIGHIRDEEEGVIKETLTDILNTPISPELLPLDENGNISQETEKNVGPYILNDFFLYHFLRYGAPVKKIYFLAKETFKDDFKPNEIKATLKVFIKRFFTQQFKRNCVPDGIKVGSVAVSPRGDLRMSSDTYSKLYLDEVEKL</sequence>
<gene>
    <name evidence="7" type="primary">nadE</name>
    <name evidence="11" type="ORF">EI71_01850</name>
</gene>
<feature type="binding site" evidence="7">
    <location>
        <begin position="351"/>
        <end position="358"/>
    </location>
    <ligand>
        <name>ATP</name>
        <dbReference type="ChEBI" id="CHEBI:30616"/>
    </ligand>
</feature>
<feature type="binding site" evidence="7">
    <location>
        <position position="598"/>
    </location>
    <ligand>
        <name>deamido-NAD(+)</name>
        <dbReference type="ChEBI" id="CHEBI:58437"/>
        <note>ligand shared between two neighboring subunits</note>
    </ligand>
</feature>
<feature type="binding site" evidence="7">
    <location>
        <position position="199"/>
    </location>
    <ligand>
        <name>L-glutamine</name>
        <dbReference type="ChEBI" id="CHEBI:58359"/>
    </ligand>
</feature>
<dbReference type="InterPro" id="IPR003010">
    <property type="entry name" value="C-N_Hydrolase"/>
</dbReference>
<feature type="binding site" evidence="7">
    <location>
        <position position="466"/>
    </location>
    <ligand>
        <name>deamido-NAD(+)</name>
        <dbReference type="ChEBI" id="CHEBI:58437"/>
        <note>ligand shared between two neighboring subunits</note>
    </ligand>
</feature>
<protein>
    <recommendedName>
        <fullName evidence="7 8">Glutamine-dependent NAD(+) synthetase</fullName>
        <ecNumber evidence="7 8">6.3.5.1</ecNumber>
    </recommendedName>
    <alternativeName>
        <fullName evidence="7 8">NAD(+) synthase [glutamine-hydrolyzing]</fullName>
    </alternativeName>
</protein>
<dbReference type="SUPFAM" id="SSF56317">
    <property type="entry name" value="Carbon-nitrogen hydrolase"/>
    <property type="match status" value="1"/>
</dbReference>
<feature type="active site" description="Nucleophile; for glutaminase activity" evidence="7">
    <location>
        <position position="172"/>
    </location>
</feature>
<evidence type="ECO:0000256" key="1">
    <source>
        <dbReference type="ARBA" id="ARBA00005188"/>
    </source>
</evidence>
<evidence type="ECO:0000256" key="8">
    <source>
        <dbReference type="PIRNR" id="PIRNR006630"/>
    </source>
</evidence>
<evidence type="ECO:0000256" key="7">
    <source>
        <dbReference type="HAMAP-Rule" id="MF_02090"/>
    </source>
</evidence>
<evidence type="ECO:0000256" key="9">
    <source>
        <dbReference type="RuleBase" id="RU003811"/>
    </source>
</evidence>
<name>A0A397QVH9_9MOLU</name>
<dbReference type="EMBL" id="QXEV01000035">
    <property type="protein sequence ID" value="RIA64829.1"/>
    <property type="molecule type" value="Genomic_DNA"/>
</dbReference>
<dbReference type="InParanoid" id="A0A397QVH9"/>
<feature type="active site" description="Proton acceptor; for glutaminase activity" evidence="7">
    <location>
        <position position="48"/>
    </location>
</feature>
<evidence type="ECO:0000259" key="10">
    <source>
        <dbReference type="PROSITE" id="PS50263"/>
    </source>
</evidence>
<comment type="catalytic activity">
    <reaction evidence="7 8">
        <text>deamido-NAD(+) + L-glutamine + ATP + H2O = L-glutamate + AMP + diphosphate + NAD(+) + H(+)</text>
        <dbReference type="Rhea" id="RHEA:24384"/>
        <dbReference type="ChEBI" id="CHEBI:15377"/>
        <dbReference type="ChEBI" id="CHEBI:15378"/>
        <dbReference type="ChEBI" id="CHEBI:29985"/>
        <dbReference type="ChEBI" id="CHEBI:30616"/>
        <dbReference type="ChEBI" id="CHEBI:33019"/>
        <dbReference type="ChEBI" id="CHEBI:57540"/>
        <dbReference type="ChEBI" id="CHEBI:58359"/>
        <dbReference type="ChEBI" id="CHEBI:58437"/>
        <dbReference type="ChEBI" id="CHEBI:456215"/>
        <dbReference type="EC" id="6.3.5.1"/>
    </reaction>
</comment>
<evidence type="ECO:0000256" key="2">
    <source>
        <dbReference type="ARBA" id="ARBA00007145"/>
    </source>
</evidence>
<feature type="binding site" evidence="7">
    <location>
        <position position="437"/>
    </location>
    <ligand>
        <name>deamido-NAD(+)</name>
        <dbReference type="ChEBI" id="CHEBI:58437"/>
        <note>ligand shared between two neighboring subunits</note>
    </ligand>
</feature>
<dbReference type="PROSITE" id="PS50263">
    <property type="entry name" value="CN_HYDROLASE"/>
    <property type="match status" value="1"/>
</dbReference>
<feature type="active site" description="For glutaminase activity" evidence="7">
    <location>
        <position position="117"/>
    </location>
</feature>
<evidence type="ECO:0000256" key="4">
    <source>
        <dbReference type="ARBA" id="ARBA00022741"/>
    </source>
</evidence>
<dbReference type="GO" id="GO:0004359">
    <property type="term" value="F:glutaminase activity"/>
    <property type="evidence" value="ECO:0007669"/>
    <property type="project" value="InterPro"/>
</dbReference>
<dbReference type="RefSeq" id="WP_162849922.1">
    <property type="nucleotide sequence ID" value="NZ_QXEV01000035.1"/>
</dbReference>
<keyword evidence="6 7" id="KW-0520">NAD</keyword>
<dbReference type="CDD" id="cd07570">
    <property type="entry name" value="GAT_Gln-NAD-synth"/>
    <property type="match status" value="1"/>
</dbReference>
<dbReference type="Pfam" id="PF00795">
    <property type="entry name" value="CN_hydrolase"/>
    <property type="match status" value="1"/>
</dbReference>
<evidence type="ECO:0000313" key="11">
    <source>
        <dbReference type="EMBL" id="RIA64829.1"/>
    </source>
</evidence>
<dbReference type="PANTHER" id="PTHR23090">
    <property type="entry name" value="NH 3 /GLUTAMINE-DEPENDENT NAD + SYNTHETASE"/>
    <property type="match status" value="1"/>
</dbReference>
<dbReference type="UniPathway" id="UPA00253">
    <property type="reaction ID" value="UER00334"/>
</dbReference>
<dbReference type="GO" id="GO:0003952">
    <property type="term" value="F:NAD+ synthase (glutamine-hydrolyzing) activity"/>
    <property type="evidence" value="ECO:0007669"/>
    <property type="project" value="UniProtKB-UniRule"/>
</dbReference>
<keyword evidence="4 7" id="KW-0547">Nucleotide-binding</keyword>
<comment type="similarity">
    <text evidence="9">Belongs to the NAD synthetase family.</text>
</comment>
<dbReference type="EC" id="6.3.5.1" evidence="7 8"/>
<dbReference type="InterPro" id="IPR036526">
    <property type="entry name" value="C-N_Hydrolase_sf"/>
</dbReference>
<keyword evidence="3 7" id="KW-0436">Ligase</keyword>
<keyword evidence="12" id="KW-1185">Reference proteome</keyword>
<dbReference type="InterPro" id="IPR014445">
    <property type="entry name" value="Gln-dep_NAD_synthase"/>
</dbReference>
<proteinExistence type="inferred from homology"/>
<dbReference type="PIRSF" id="PIRSF006630">
    <property type="entry name" value="NADS_GAT"/>
    <property type="match status" value="1"/>
</dbReference>
<comment type="pathway">
    <text evidence="1 7 8">Cofactor biosynthesis; NAD(+) biosynthesis; NAD(+) from deamido-NAD(+) (L-Gln route): step 1/1.</text>
</comment>
<dbReference type="CDD" id="cd00553">
    <property type="entry name" value="NAD_synthase"/>
    <property type="match status" value="1"/>
</dbReference>